<gene>
    <name evidence="2" type="ORF">SR894_08715</name>
</gene>
<evidence type="ECO:0000256" key="1">
    <source>
        <dbReference type="SAM" id="Phobius"/>
    </source>
</evidence>
<accession>A0ABZ0YTN4</accession>
<protein>
    <submittedName>
        <fullName evidence="2">Uncharacterized protein</fullName>
    </submittedName>
</protein>
<feature type="transmembrane region" description="Helical" evidence="1">
    <location>
        <begin position="23"/>
        <end position="48"/>
    </location>
</feature>
<dbReference type="RefSeq" id="WP_223288813.1">
    <property type="nucleotide sequence ID" value="NZ_CP140255.1"/>
</dbReference>
<keyword evidence="1" id="KW-0472">Membrane</keyword>
<dbReference type="EMBL" id="CP140255">
    <property type="protein sequence ID" value="WQH14606.1"/>
    <property type="molecule type" value="Genomic_DNA"/>
</dbReference>
<sequence length="199" mass="22644">MPFLPELLDEPIQIIIQSTPTDWWSIGGTVLGAAIGAGLGAYFSYFAAKRAAKADKIHDNAKSAVKLIELCRSDIHEAERLYIECLRSNSNEIYQERQNAFKIASDRANELHLLLAIYFPYSEPNRHQFFSAFVKWYGSFEGYVGKATTRGSPPGVPYEEVEDRHHSELEAYEKHHQAENEYLLILSEMSEAFINVARK</sequence>
<reference evidence="2 3" key="1">
    <citation type="submission" date="2023-11" db="EMBL/GenBank/DDBJ databases">
        <title>MicrobeMod: A computational toolkit for identifying prokaryotic methylation and restriction-modification with nanopore sequencing.</title>
        <authorList>
            <person name="Crits-Christoph A."/>
            <person name="Kang S.C."/>
            <person name="Lee H."/>
            <person name="Ostrov N."/>
        </authorList>
    </citation>
    <scope>NUCLEOTIDE SEQUENCE [LARGE SCALE GENOMIC DNA]</scope>
    <source>
        <strain evidence="2 3">ATCC BAA-805</strain>
    </source>
</reference>
<evidence type="ECO:0000313" key="3">
    <source>
        <dbReference type="Proteomes" id="UP001324794"/>
    </source>
</evidence>
<dbReference type="Proteomes" id="UP001324794">
    <property type="component" value="Chromosome"/>
</dbReference>
<keyword evidence="3" id="KW-1185">Reference proteome</keyword>
<name>A0ABZ0YTN4_9GAMM</name>
<proteinExistence type="predicted"/>
<keyword evidence="1" id="KW-1133">Transmembrane helix</keyword>
<organism evidence="2 3">
    <name type="scientific">Vreelandella neptunia</name>
    <dbReference type="NCBI Taxonomy" id="115551"/>
    <lineage>
        <taxon>Bacteria</taxon>
        <taxon>Pseudomonadati</taxon>
        <taxon>Pseudomonadota</taxon>
        <taxon>Gammaproteobacteria</taxon>
        <taxon>Oceanospirillales</taxon>
        <taxon>Halomonadaceae</taxon>
        <taxon>Vreelandella</taxon>
    </lineage>
</organism>
<keyword evidence="1" id="KW-0812">Transmembrane</keyword>
<evidence type="ECO:0000313" key="2">
    <source>
        <dbReference type="EMBL" id="WQH14606.1"/>
    </source>
</evidence>